<dbReference type="AlphaFoldDB" id="A0A7W5HIT3"/>
<dbReference type="EMBL" id="JACHXR010000002">
    <property type="protein sequence ID" value="MBB3230185.1"/>
    <property type="molecule type" value="Genomic_DNA"/>
</dbReference>
<evidence type="ECO:0000313" key="1">
    <source>
        <dbReference type="EMBL" id="MBB3230185.1"/>
    </source>
</evidence>
<evidence type="ECO:0000313" key="2">
    <source>
        <dbReference type="Proteomes" id="UP000518892"/>
    </source>
</evidence>
<organism evidence="1 2">
    <name type="scientific">Halomonas stenophila</name>
    <dbReference type="NCBI Taxonomy" id="795312"/>
    <lineage>
        <taxon>Bacteria</taxon>
        <taxon>Pseudomonadati</taxon>
        <taxon>Pseudomonadota</taxon>
        <taxon>Gammaproteobacteria</taxon>
        <taxon>Oceanospirillales</taxon>
        <taxon>Halomonadaceae</taxon>
        <taxon>Halomonas</taxon>
    </lineage>
</organism>
<protein>
    <submittedName>
        <fullName evidence="1">Uncharacterized protein</fullName>
    </submittedName>
</protein>
<accession>A0A7W5HIT3</accession>
<gene>
    <name evidence="1" type="ORF">FHR97_001019</name>
</gene>
<reference evidence="1 2" key="1">
    <citation type="submission" date="2020-08" db="EMBL/GenBank/DDBJ databases">
        <title>Genomic Encyclopedia of Type Strains, Phase III (KMG-III): the genomes of soil and plant-associated and newly described type strains.</title>
        <authorList>
            <person name="Whitman W."/>
        </authorList>
    </citation>
    <scope>NUCLEOTIDE SEQUENCE [LARGE SCALE GENOMIC DNA]</scope>
    <source>
        <strain evidence="1 2">CECT 7744</strain>
    </source>
</reference>
<sequence length="42" mass="4829">MNEQFRAAMTCARAYRNEANFMTMIYLICSPVSHLVDRANST</sequence>
<dbReference type="RefSeq" id="WP_281380455.1">
    <property type="nucleotide sequence ID" value="NZ_JACHXR010000002.1"/>
</dbReference>
<comment type="caution">
    <text evidence="1">The sequence shown here is derived from an EMBL/GenBank/DDBJ whole genome shotgun (WGS) entry which is preliminary data.</text>
</comment>
<dbReference type="Proteomes" id="UP000518892">
    <property type="component" value="Unassembled WGS sequence"/>
</dbReference>
<keyword evidence="2" id="KW-1185">Reference proteome</keyword>
<name>A0A7W5HIT3_9GAMM</name>
<proteinExistence type="predicted"/>